<reference evidence="1 2" key="1">
    <citation type="submission" date="2018-12" db="EMBL/GenBank/DDBJ databases">
        <authorList>
            <person name="Yang E."/>
        </authorList>
    </citation>
    <scope>NUCLEOTIDE SEQUENCE [LARGE SCALE GENOMIC DNA]</scope>
    <source>
        <strain evidence="1 2">SOD</strain>
    </source>
</reference>
<proteinExistence type="predicted"/>
<evidence type="ECO:0000313" key="1">
    <source>
        <dbReference type="EMBL" id="RSZ58381.1"/>
    </source>
</evidence>
<sequence>MQTLIQVIETSWTGASRGAPGSVARSAVPERVTVPDCALDDALLLHLVVFDEGRQFAAGDALPLLRFAQQHEERFPLAVRADGAGAQVDYFGYQAQRRPRKAVSSLLLEPNNWVRIVANCRVAQEAAWVYRKLVFNIVHGPAYRANELMASKAPLARIDHQQHLW</sequence>
<comment type="caution">
    <text evidence="1">The sequence shown here is derived from an EMBL/GenBank/DDBJ whole genome shotgun (WGS) entry which is preliminary data.</text>
</comment>
<evidence type="ECO:0000313" key="2">
    <source>
        <dbReference type="Proteomes" id="UP000278085"/>
    </source>
</evidence>
<name>A0A430HLJ9_9BURK</name>
<dbReference type="RefSeq" id="WP_126074954.1">
    <property type="nucleotide sequence ID" value="NZ_CP051166.1"/>
</dbReference>
<organism evidence="1 2">
    <name type="scientific">Massilia atriviolacea</name>
    <dbReference type="NCBI Taxonomy" id="2495579"/>
    <lineage>
        <taxon>Bacteria</taxon>
        <taxon>Pseudomonadati</taxon>
        <taxon>Pseudomonadota</taxon>
        <taxon>Betaproteobacteria</taxon>
        <taxon>Burkholderiales</taxon>
        <taxon>Oxalobacteraceae</taxon>
        <taxon>Telluria group</taxon>
        <taxon>Massilia</taxon>
    </lineage>
</organism>
<accession>A0A430HLJ9</accession>
<dbReference type="EMBL" id="RXLQ01000007">
    <property type="protein sequence ID" value="RSZ58381.1"/>
    <property type="molecule type" value="Genomic_DNA"/>
</dbReference>
<gene>
    <name evidence="1" type="ORF">EJB06_15675</name>
</gene>
<keyword evidence="2" id="KW-1185">Reference proteome</keyword>
<dbReference type="AlphaFoldDB" id="A0A430HLJ9"/>
<protein>
    <submittedName>
        <fullName evidence="1">Uncharacterized protein</fullName>
    </submittedName>
</protein>
<dbReference type="Proteomes" id="UP000278085">
    <property type="component" value="Unassembled WGS sequence"/>
</dbReference>
<dbReference type="OrthoDB" id="9154431at2"/>